<evidence type="ECO:0000256" key="1">
    <source>
        <dbReference type="ARBA" id="ARBA00023277"/>
    </source>
</evidence>
<dbReference type="PANTHER" id="PTHR12110:SF48">
    <property type="entry name" value="BLL3656 PROTEIN"/>
    <property type="match status" value="1"/>
</dbReference>
<proteinExistence type="predicted"/>
<sequence length="280" mass="29651">MTTRSGRELGLAQLAALTVAPPTLVELAAQAGFDFVGVRVRPVTDAETPFEVQPGTPMLAETLKRMVDTGVLVRDIEFLLLEGSDQRDAWRRMFEAGEALGASSMTVAVADTDSQRVLDTLAQMVDDARPHGIVPAVEPISYQAVRSLPGAAAIAEHTGAQVLVDTLHVARFGGTTEELRAVASHVPLVQVCDAPAQAPADRAGLVEESRSTRFAAGEGGLDLRGMISAVEAGRAELGVETPLPLSTEIPNDEMRARLGDAAWVQHLMTTTLNLLGEELA</sequence>
<feature type="domain" description="Xylose isomerase-like TIM barrel" evidence="2">
    <location>
        <begin position="25"/>
        <end position="242"/>
    </location>
</feature>
<organism evidence="3 4">
    <name type="scientific">Citricoccus muralis</name>
    <dbReference type="NCBI Taxonomy" id="169134"/>
    <lineage>
        <taxon>Bacteria</taxon>
        <taxon>Bacillati</taxon>
        <taxon>Actinomycetota</taxon>
        <taxon>Actinomycetes</taxon>
        <taxon>Micrococcales</taxon>
        <taxon>Micrococcaceae</taxon>
        <taxon>Citricoccus</taxon>
    </lineage>
</organism>
<dbReference type="InterPro" id="IPR036237">
    <property type="entry name" value="Xyl_isomerase-like_sf"/>
</dbReference>
<keyword evidence="4" id="KW-1185">Reference proteome</keyword>
<evidence type="ECO:0000259" key="2">
    <source>
        <dbReference type="Pfam" id="PF01261"/>
    </source>
</evidence>
<evidence type="ECO:0000313" key="4">
    <source>
        <dbReference type="Proteomes" id="UP001219037"/>
    </source>
</evidence>
<dbReference type="InterPro" id="IPR050312">
    <property type="entry name" value="IolE/XylAMocC-like"/>
</dbReference>
<evidence type="ECO:0000313" key="3">
    <source>
        <dbReference type="EMBL" id="WFP15865.1"/>
    </source>
</evidence>
<accession>A0ABY8H579</accession>
<keyword evidence="1" id="KW-0119">Carbohydrate metabolism</keyword>
<dbReference type="Proteomes" id="UP001219037">
    <property type="component" value="Chromosome"/>
</dbReference>
<dbReference type="InterPro" id="IPR013022">
    <property type="entry name" value="Xyl_isomerase-like_TIM-brl"/>
</dbReference>
<dbReference type="PANTHER" id="PTHR12110">
    <property type="entry name" value="HYDROXYPYRUVATE ISOMERASE"/>
    <property type="match status" value="1"/>
</dbReference>
<dbReference type="Gene3D" id="3.20.20.150">
    <property type="entry name" value="Divalent-metal-dependent TIM barrel enzymes"/>
    <property type="match status" value="1"/>
</dbReference>
<dbReference type="EMBL" id="CP121252">
    <property type="protein sequence ID" value="WFP15865.1"/>
    <property type="molecule type" value="Genomic_DNA"/>
</dbReference>
<dbReference type="Pfam" id="PF01261">
    <property type="entry name" value="AP_endonuc_2"/>
    <property type="match status" value="1"/>
</dbReference>
<protein>
    <submittedName>
        <fullName evidence="3">TIM barrel protein</fullName>
    </submittedName>
</protein>
<dbReference type="RefSeq" id="WP_278156924.1">
    <property type="nucleotide sequence ID" value="NZ_CP121252.1"/>
</dbReference>
<reference evidence="3 4" key="1">
    <citation type="submission" date="2023-04" db="EMBL/GenBank/DDBJ databases">
        <title>Funneling lignin-derived compounds into biodiesel using alkali-halophilic Citricoccus sp. P2.</title>
        <authorList>
            <person name="Luo C.-B."/>
        </authorList>
    </citation>
    <scope>NUCLEOTIDE SEQUENCE [LARGE SCALE GENOMIC DNA]</scope>
    <source>
        <strain evidence="3 4">P2</strain>
    </source>
</reference>
<gene>
    <name evidence="3" type="ORF">P8192_10725</name>
</gene>
<name>A0ABY8H579_9MICC</name>
<dbReference type="SUPFAM" id="SSF51658">
    <property type="entry name" value="Xylose isomerase-like"/>
    <property type="match status" value="1"/>
</dbReference>